<name>A0AAV1S5X9_9ROSI</name>
<dbReference type="EMBL" id="CAWUPB010001165">
    <property type="protein sequence ID" value="CAK7344875.1"/>
    <property type="molecule type" value="Genomic_DNA"/>
</dbReference>
<reference evidence="1 2" key="1">
    <citation type="submission" date="2024-01" db="EMBL/GenBank/DDBJ databases">
        <authorList>
            <person name="Waweru B."/>
        </authorList>
    </citation>
    <scope>NUCLEOTIDE SEQUENCE [LARGE SCALE GENOMIC DNA]</scope>
</reference>
<organism evidence="1 2">
    <name type="scientific">Dovyalis caffra</name>
    <dbReference type="NCBI Taxonomy" id="77055"/>
    <lineage>
        <taxon>Eukaryota</taxon>
        <taxon>Viridiplantae</taxon>
        <taxon>Streptophyta</taxon>
        <taxon>Embryophyta</taxon>
        <taxon>Tracheophyta</taxon>
        <taxon>Spermatophyta</taxon>
        <taxon>Magnoliopsida</taxon>
        <taxon>eudicotyledons</taxon>
        <taxon>Gunneridae</taxon>
        <taxon>Pentapetalae</taxon>
        <taxon>rosids</taxon>
        <taxon>fabids</taxon>
        <taxon>Malpighiales</taxon>
        <taxon>Salicaceae</taxon>
        <taxon>Flacourtieae</taxon>
        <taxon>Dovyalis</taxon>
    </lineage>
</organism>
<dbReference type="GO" id="GO:0000245">
    <property type="term" value="P:spliceosomal complex assembly"/>
    <property type="evidence" value="ECO:0007669"/>
    <property type="project" value="InterPro"/>
</dbReference>
<accession>A0AAV1S5X9</accession>
<dbReference type="AlphaFoldDB" id="A0AAV1S5X9"/>
<dbReference type="PANTHER" id="PTHR12097">
    <property type="entry name" value="SPLICING FACTOR 3B, SUBUNIT 1-RELATED"/>
    <property type="match status" value="1"/>
</dbReference>
<dbReference type="Proteomes" id="UP001314170">
    <property type="component" value="Unassembled WGS sequence"/>
</dbReference>
<protein>
    <submittedName>
        <fullName evidence="1">Uncharacterized protein</fullName>
    </submittedName>
</protein>
<dbReference type="GO" id="GO:0003729">
    <property type="term" value="F:mRNA binding"/>
    <property type="evidence" value="ECO:0007669"/>
    <property type="project" value="InterPro"/>
</dbReference>
<evidence type="ECO:0000313" key="1">
    <source>
        <dbReference type="EMBL" id="CAK7344875.1"/>
    </source>
</evidence>
<sequence>MALDRRNYMQLVDKTVEIANEVGVKDILVKVVEDLKDESEPYRVMVMETIEKMISNLGASGVDAHGQRFSS</sequence>
<keyword evidence="2" id="KW-1185">Reference proteome</keyword>
<evidence type="ECO:0000313" key="2">
    <source>
        <dbReference type="Proteomes" id="UP001314170"/>
    </source>
</evidence>
<comment type="caution">
    <text evidence="1">The sequence shown here is derived from an EMBL/GenBank/DDBJ whole genome shotgun (WGS) entry which is preliminary data.</text>
</comment>
<gene>
    <name evidence="1" type="ORF">DCAF_LOCUS17991</name>
</gene>
<proteinExistence type="predicted"/>
<dbReference type="InterPro" id="IPR038737">
    <property type="entry name" value="SF3b_su1-like"/>
</dbReference>